<accession>A0A5M6ZFA9</accession>
<evidence type="ECO:0000313" key="3">
    <source>
        <dbReference type="EMBL" id="KAA5803426.1"/>
    </source>
</evidence>
<dbReference type="InterPro" id="IPR000073">
    <property type="entry name" value="AB_hydrolase_1"/>
</dbReference>
<comment type="caution">
    <text evidence="3">The sequence shown here is derived from an EMBL/GenBank/DDBJ whole genome shotgun (WGS) entry which is preliminary data.</text>
</comment>
<dbReference type="SUPFAM" id="SSF53474">
    <property type="entry name" value="alpha/beta-Hydrolases"/>
    <property type="match status" value="1"/>
</dbReference>
<keyword evidence="4" id="KW-1185">Reference proteome</keyword>
<protein>
    <submittedName>
        <fullName evidence="3">Alpha/beta fold hydrolase</fullName>
    </submittedName>
</protein>
<name>A0A5M6ZFA9_9PROT</name>
<proteinExistence type="predicted"/>
<dbReference type="Pfam" id="PF00561">
    <property type="entry name" value="Abhydrolase_1"/>
    <property type="match status" value="1"/>
</dbReference>
<dbReference type="RefSeq" id="WP_150022694.1">
    <property type="nucleotide sequence ID" value="NZ_VWOJ01000002.1"/>
</dbReference>
<organism evidence="3 4">
    <name type="scientific">Alkalicaulis satelles</name>
    <dbReference type="NCBI Taxonomy" id="2609175"/>
    <lineage>
        <taxon>Bacteria</taxon>
        <taxon>Pseudomonadati</taxon>
        <taxon>Pseudomonadota</taxon>
        <taxon>Alphaproteobacteria</taxon>
        <taxon>Maricaulales</taxon>
        <taxon>Maricaulaceae</taxon>
        <taxon>Alkalicaulis</taxon>
    </lineage>
</organism>
<dbReference type="GO" id="GO:0004414">
    <property type="term" value="F:homoserine O-acetyltransferase activity"/>
    <property type="evidence" value="ECO:0007669"/>
    <property type="project" value="TreeGrafter"/>
</dbReference>
<evidence type="ECO:0000256" key="1">
    <source>
        <dbReference type="ARBA" id="ARBA00022679"/>
    </source>
</evidence>
<dbReference type="InterPro" id="IPR029058">
    <property type="entry name" value="AB_hydrolase_fold"/>
</dbReference>
<dbReference type="PANTHER" id="PTHR32268">
    <property type="entry name" value="HOMOSERINE O-ACETYLTRANSFERASE"/>
    <property type="match status" value="1"/>
</dbReference>
<evidence type="ECO:0000259" key="2">
    <source>
        <dbReference type="Pfam" id="PF00561"/>
    </source>
</evidence>
<keyword evidence="1" id="KW-0808">Transferase</keyword>
<evidence type="ECO:0000313" key="4">
    <source>
        <dbReference type="Proteomes" id="UP000325122"/>
    </source>
</evidence>
<sequence length="305" mass="32054">MSAAVLKPPLAPWPVEDLVCGYGARSGGWYEATGRLAGAAEGPAAIVLGGISAGRRLLDDADGPGWWPGVAGPGGALNPRTGRFLSLDFLGEAARPFPSVEDQADAALALADAAGLDRFTLVGASYGGMTALAIAAAAPERVIRADILCAAARPHPMATAWRAIQREIVHLGLETGRGAEALDLARRLAMTTYRTPEEFAARFDGPEAVQSYLAARGGAWARETRPERFLVLSQSMDAVDIAVEAIAVPVRFLAINSDRLVPPEDVEAAAARMPRASITRIDSLYGHDGFLKETEAVNAFLRGDA</sequence>
<dbReference type="Proteomes" id="UP000325122">
    <property type="component" value="Unassembled WGS sequence"/>
</dbReference>
<dbReference type="EMBL" id="VWOJ01000002">
    <property type="protein sequence ID" value="KAA5803426.1"/>
    <property type="molecule type" value="Genomic_DNA"/>
</dbReference>
<dbReference type="GO" id="GO:0009092">
    <property type="term" value="P:homoserine metabolic process"/>
    <property type="evidence" value="ECO:0007669"/>
    <property type="project" value="TreeGrafter"/>
</dbReference>
<dbReference type="PANTHER" id="PTHR32268:SF11">
    <property type="entry name" value="HOMOSERINE O-ACETYLTRANSFERASE"/>
    <property type="match status" value="1"/>
</dbReference>
<dbReference type="GO" id="GO:0009086">
    <property type="term" value="P:methionine biosynthetic process"/>
    <property type="evidence" value="ECO:0007669"/>
    <property type="project" value="TreeGrafter"/>
</dbReference>
<dbReference type="InterPro" id="IPR008220">
    <property type="entry name" value="HAT_MetX-like"/>
</dbReference>
<dbReference type="AlphaFoldDB" id="A0A5M6ZFA9"/>
<dbReference type="Gene3D" id="3.40.50.1820">
    <property type="entry name" value="alpha/beta hydrolase"/>
    <property type="match status" value="1"/>
</dbReference>
<keyword evidence="3" id="KW-0378">Hydrolase</keyword>
<gene>
    <name evidence="3" type="ORF">F1654_06355</name>
</gene>
<dbReference type="GO" id="GO:0016787">
    <property type="term" value="F:hydrolase activity"/>
    <property type="evidence" value="ECO:0007669"/>
    <property type="project" value="UniProtKB-KW"/>
</dbReference>
<feature type="domain" description="AB hydrolase-1" evidence="2">
    <location>
        <begin position="100"/>
        <end position="293"/>
    </location>
</feature>
<reference evidence="3 4" key="1">
    <citation type="submission" date="2019-09" db="EMBL/GenBank/DDBJ databases">
        <authorList>
            <person name="Kevbrin V."/>
            <person name="Grouzdev D.S."/>
        </authorList>
    </citation>
    <scope>NUCLEOTIDE SEQUENCE [LARGE SCALE GENOMIC DNA]</scope>
    <source>
        <strain evidence="3 4">G-192</strain>
    </source>
</reference>